<evidence type="ECO:0000313" key="4">
    <source>
        <dbReference type="Proteomes" id="UP000054495"/>
    </source>
</evidence>
<dbReference type="InterPro" id="IPR000504">
    <property type="entry name" value="RRM_dom"/>
</dbReference>
<dbReference type="SUPFAM" id="SSF54928">
    <property type="entry name" value="RNA-binding domain, RBD"/>
    <property type="match status" value="1"/>
</dbReference>
<evidence type="ECO:0000313" key="3">
    <source>
        <dbReference type="EMBL" id="EPB75649.1"/>
    </source>
</evidence>
<proteinExistence type="predicted"/>
<dbReference type="EMBL" id="KE124892">
    <property type="protein sequence ID" value="EPB75649.1"/>
    <property type="molecule type" value="Genomic_DNA"/>
</dbReference>
<feature type="domain" description="RRM" evidence="2">
    <location>
        <begin position="13"/>
        <end position="86"/>
    </location>
</feature>
<dbReference type="PANTHER" id="PTHR45735">
    <property type="entry name" value="CLEAVAGE STIMULATION FACTOR SUBUNIT 2"/>
    <property type="match status" value="1"/>
</dbReference>
<dbReference type="Gene3D" id="3.30.70.330">
    <property type="match status" value="1"/>
</dbReference>
<dbReference type="GO" id="GO:0003729">
    <property type="term" value="F:mRNA binding"/>
    <property type="evidence" value="ECO:0007669"/>
    <property type="project" value="TreeGrafter"/>
</dbReference>
<dbReference type="AlphaFoldDB" id="A0A0D6LUV5"/>
<dbReference type="PANTHER" id="PTHR45735:SF2">
    <property type="entry name" value="CLEAVAGE STIMULATION FACTOR SUBUNIT 2"/>
    <property type="match status" value="1"/>
</dbReference>
<gene>
    <name evidence="3" type="ORF">ANCCEY_05240</name>
</gene>
<protein>
    <recommendedName>
        <fullName evidence="2">RRM domain-containing protein</fullName>
    </recommendedName>
</protein>
<evidence type="ECO:0000259" key="2">
    <source>
        <dbReference type="PROSITE" id="PS50102"/>
    </source>
</evidence>
<dbReference type="Pfam" id="PF00076">
    <property type="entry name" value="RRM_1"/>
    <property type="match status" value="1"/>
</dbReference>
<dbReference type="SMART" id="SM00360">
    <property type="entry name" value="RRM"/>
    <property type="match status" value="1"/>
</dbReference>
<accession>A0A0D6LUV5</accession>
<organism evidence="3 4">
    <name type="scientific">Ancylostoma ceylanicum</name>
    <dbReference type="NCBI Taxonomy" id="53326"/>
    <lineage>
        <taxon>Eukaryota</taxon>
        <taxon>Metazoa</taxon>
        <taxon>Ecdysozoa</taxon>
        <taxon>Nematoda</taxon>
        <taxon>Chromadorea</taxon>
        <taxon>Rhabditida</taxon>
        <taxon>Rhabditina</taxon>
        <taxon>Rhabditomorpha</taxon>
        <taxon>Strongyloidea</taxon>
        <taxon>Ancylostomatidae</taxon>
        <taxon>Ancylostomatinae</taxon>
        <taxon>Ancylostoma</taxon>
    </lineage>
</organism>
<dbReference type="PROSITE" id="PS50102">
    <property type="entry name" value="RRM"/>
    <property type="match status" value="1"/>
</dbReference>
<dbReference type="Proteomes" id="UP000054495">
    <property type="component" value="Unassembled WGS sequence"/>
</dbReference>
<dbReference type="InterPro" id="IPR012677">
    <property type="entry name" value="Nucleotide-bd_a/b_plait_sf"/>
</dbReference>
<dbReference type="GO" id="GO:0005847">
    <property type="term" value="C:mRNA cleavage and polyadenylation specificity factor complex"/>
    <property type="evidence" value="ECO:0007669"/>
    <property type="project" value="TreeGrafter"/>
</dbReference>
<dbReference type="InterPro" id="IPR035979">
    <property type="entry name" value="RBD_domain_sf"/>
</dbReference>
<sequence length="92" mass="10238">MAAMGMSVQLNRFSVYVRIIPYQTTEDAIGNYFSQAGQVSNLRMACDRETGRLKRFGLCELFDEAGAQNAVNTLTPSMEQISIADSMVHHCE</sequence>
<evidence type="ECO:0000256" key="1">
    <source>
        <dbReference type="PROSITE-ProRule" id="PRU00176"/>
    </source>
</evidence>
<name>A0A0D6LUV5_9BILA</name>
<keyword evidence="4" id="KW-1185">Reference proteome</keyword>
<reference evidence="3 4" key="1">
    <citation type="submission" date="2013-05" db="EMBL/GenBank/DDBJ databases">
        <title>Draft genome of the parasitic nematode Anyclostoma ceylanicum.</title>
        <authorList>
            <person name="Mitreva M."/>
        </authorList>
    </citation>
    <scope>NUCLEOTIDE SEQUENCE [LARGE SCALE GENOMIC DNA]</scope>
</reference>
<keyword evidence="1" id="KW-0694">RNA-binding</keyword>